<dbReference type="Proteomes" id="UP001154015">
    <property type="component" value="Unassembled WGS sequence"/>
</dbReference>
<organism evidence="1 2">
    <name type="scientific">Streptomyces globisporus</name>
    <dbReference type="NCBI Taxonomy" id="1908"/>
    <lineage>
        <taxon>Bacteria</taxon>
        <taxon>Bacillati</taxon>
        <taxon>Actinomycetota</taxon>
        <taxon>Actinomycetes</taxon>
        <taxon>Kitasatosporales</taxon>
        <taxon>Streptomycetaceae</taxon>
        <taxon>Streptomyces</taxon>
    </lineage>
</organism>
<dbReference type="EMBL" id="CAKXYP010000001">
    <property type="protein sequence ID" value="CAH9413160.1"/>
    <property type="molecule type" value="Genomic_DNA"/>
</dbReference>
<sequence>MALTRKLLVVTAAAKHDLPDAARRLDRLMKDLDEGRFPEGD</sequence>
<accession>A0ABN8USI3</accession>
<proteinExistence type="predicted"/>
<name>A0ABN8USI3_STRGL</name>
<gene>
    <name evidence="1" type="ORF">SGL43_00153</name>
</gene>
<reference evidence="1" key="1">
    <citation type="submission" date="2022-03" db="EMBL/GenBank/DDBJ databases">
        <authorList>
            <person name="Leyn A S."/>
        </authorList>
    </citation>
    <scope>NUCLEOTIDE SEQUENCE</scope>
    <source>
        <strain evidence="1">Streptomyces globisporus 4-3</strain>
    </source>
</reference>
<protein>
    <submittedName>
        <fullName evidence="1">Uncharacterized protein</fullName>
    </submittedName>
</protein>
<keyword evidence="2" id="KW-1185">Reference proteome</keyword>
<evidence type="ECO:0000313" key="1">
    <source>
        <dbReference type="EMBL" id="CAH9413160.1"/>
    </source>
</evidence>
<comment type="caution">
    <text evidence="1">The sequence shown here is derived from an EMBL/GenBank/DDBJ whole genome shotgun (WGS) entry which is preliminary data.</text>
</comment>
<evidence type="ECO:0000313" key="2">
    <source>
        <dbReference type="Proteomes" id="UP001154015"/>
    </source>
</evidence>